<dbReference type="AlphaFoldDB" id="M4F099"/>
<reference evidence="3" key="1">
    <citation type="journal article" date="2011" name="Nat. Genet.">
        <title>The genome of the mesopolyploid crop species Brassica rapa.</title>
        <authorList>
            <consortium name="Brassica rapa Genome Sequencing Project Consortium"/>
            <person name="Wang X."/>
            <person name="Wang H."/>
            <person name="Wang J."/>
            <person name="Sun R."/>
            <person name="Wu J."/>
            <person name="Liu S."/>
            <person name="Bai Y."/>
            <person name="Mun J.H."/>
            <person name="Bancroft I."/>
            <person name="Cheng F."/>
            <person name="Huang S."/>
            <person name="Li X."/>
            <person name="Hua W."/>
            <person name="Wang J."/>
            <person name="Wang X."/>
            <person name="Freeling M."/>
            <person name="Pires J.C."/>
            <person name="Paterson A.H."/>
            <person name="Chalhoub B."/>
            <person name="Wang B."/>
            <person name="Hayward A."/>
            <person name="Sharpe A.G."/>
            <person name="Park B.S."/>
            <person name="Weisshaar B."/>
            <person name="Liu B."/>
            <person name="Li B."/>
            <person name="Liu B."/>
            <person name="Tong C."/>
            <person name="Song C."/>
            <person name="Duran C."/>
            <person name="Peng C."/>
            <person name="Geng C."/>
            <person name="Koh C."/>
            <person name="Lin C."/>
            <person name="Edwards D."/>
            <person name="Mu D."/>
            <person name="Shen D."/>
            <person name="Soumpourou E."/>
            <person name="Li F."/>
            <person name="Fraser F."/>
            <person name="Conant G."/>
            <person name="Lassalle G."/>
            <person name="King G.J."/>
            <person name="Bonnema G."/>
            <person name="Tang H."/>
            <person name="Wang H."/>
            <person name="Belcram H."/>
            <person name="Zhou H."/>
            <person name="Hirakawa H."/>
            <person name="Abe H."/>
            <person name="Guo H."/>
            <person name="Wang H."/>
            <person name="Jin H."/>
            <person name="Parkin I.A."/>
            <person name="Batley J."/>
            <person name="Kim J.S."/>
            <person name="Just J."/>
            <person name="Li J."/>
            <person name="Xu J."/>
            <person name="Deng J."/>
            <person name="Kim J.A."/>
            <person name="Li J."/>
            <person name="Yu J."/>
            <person name="Meng J."/>
            <person name="Wang J."/>
            <person name="Min J."/>
            <person name="Poulain J."/>
            <person name="Wang J."/>
            <person name="Hatakeyama K."/>
            <person name="Wu K."/>
            <person name="Wang L."/>
            <person name="Fang L."/>
            <person name="Trick M."/>
            <person name="Links M.G."/>
            <person name="Zhao M."/>
            <person name="Jin M."/>
            <person name="Ramchiary N."/>
            <person name="Drou N."/>
            <person name="Berkman P.J."/>
            <person name="Cai Q."/>
            <person name="Huang Q."/>
            <person name="Li R."/>
            <person name="Tabata S."/>
            <person name="Cheng S."/>
            <person name="Zhang S."/>
            <person name="Zhang S."/>
            <person name="Huang S."/>
            <person name="Sato S."/>
            <person name="Sun S."/>
            <person name="Kwon S.J."/>
            <person name="Choi S.R."/>
            <person name="Lee T.H."/>
            <person name="Fan W."/>
            <person name="Zhao X."/>
            <person name="Tan X."/>
            <person name="Xu X."/>
            <person name="Wang Y."/>
            <person name="Qiu Y."/>
            <person name="Yin Y."/>
            <person name="Li Y."/>
            <person name="Du Y."/>
            <person name="Liao Y."/>
            <person name="Lim Y."/>
            <person name="Narusaka Y."/>
            <person name="Wang Y."/>
            <person name="Wang Z."/>
            <person name="Li Z."/>
            <person name="Wang Z."/>
            <person name="Xiong Z."/>
            <person name="Zhang Z."/>
        </authorList>
    </citation>
    <scope>NUCLEOTIDE SEQUENCE [LARGE SCALE GENOMIC DNA]</scope>
    <source>
        <strain evidence="3">cv. Chiifu-401-42</strain>
    </source>
</reference>
<dbReference type="InterPro" id="IPR040338">
    <property type="entry name" value="At1g67623-like"/>
</dbReference>
<dbReference type="InterPro" id="IPR057136">
    <property type="entry name" value="At2g35280_TPR_dom"/>
</dbReference>
<dbReference type="OrthoDB" id="1026202at2759"/>
<evidence type="ECO:0000313" key="3">
    <source>
        <dbReference type="Proteomes" id="UP000011750"/>
    </source>
</evidence>
<evidence type="ECO:0000313" key="2">
    <source>
        <dbReference type="EnsemblPlants" id="Bra034492.1-P"/>
    </source>
</evidence>
<dbReference type="Pfam" id="PF23310">
    <property type="entry name" value="TPR_27"/>
    <property type="match status" value="1"/>
</dbReference>
<dbReference type="Gramene" id="Bra034492.1">
    <property type="protein sequence ID" value="Bra034492.1-P"/>
    <property type="gene ID" value="Bra034492"/>
</dbReference>
<keyword evidence="3" id="KW-1185">Reference proteome</keyword>
<accession>M4F099</accession>
<dbReference type="PANTHER" id="PTHR33784:SF23">
    <property type="entry name" value="F-BOX DOMAIN-CONTAINING PROTEIN"/>
    <property type="match status" value="1"/>
</dbReference>
<dbReference type="Proteomes" id="UP000011750">
    <property type="component" value="Unassembled WGS sequence"/>
</dbReference>
<dbReference type="PANTHER" id="PTHR33784">
    <property type="entry name" value="OS05G0482100 PROTEIN"/>
    <property type="match status" value="1"/>
</dbReference>
<proteinExistence type="predicted"/>
<reference evidence="3" key="2">
    <citation type="journal article" date="2018" name="Hortic Res">
        <title>Improved Brassica rapa reference genome by single-molecule sequencing and chromosome conformation capture technologies.</title>
        <authorList>
            <person name="Zhang L."/>
            <person name="Cai X."/>
            <person name="Wu J."/>
            <person name="Liu M."/>
            <person name="Grob S."/>
            <person name="Cheng F."/>
            <person name="Liang J."/>
            <person name="Cai C."/>
            <person name="Liu Z."/>
            <person name="Liu B."/>
            <person name="Wang F."/>
            <person name="Li S."/>
            <person name="Liu F."/>
            <person name="Li X."/>
            <person name="Cheng L."/>
            <person name="Yang W."/>
            <person name="Li M.H."/>
            <person name="Grossniklaus U."/>
            <person name="Zheng H."/>
            <person name="Wang X."/>
        </authorList>
    </citation>
    <scope>NUCLEOTIDE SEQUENCE [LARGE SCALE GENOMIC DNA]</scope>
    <source>
        <strain evidence="3">cv. Chiifu-401-42</strain>
    </source>
</reference>
<name>M4F099_BRACM</name>
<feature type="domain" description="At2g35280-like TPR" evidence="1">
    <location>
        <begin position="64"/>
        <end position="122"/>
    </location>
</feature>
<dbReference type="HOGENOM" id="CLU_781575_0_0_1"/>
<dbReference type="EnsemblPlants" id="Bra034492.1">
    <property type="protein sequence ID" value="Bra034492.1-P"/>
    <property type="gene ID" value="Bra034492"/>
</dbReference>
<evidence type="ECO:0000259" key="1">
    <source>
        <dbReference type="Pfam" id="PF23310"/>
    </source>
</evidence>
<organism evidence="2 3">
    <name type="scientific">Brassica campestris</name>
    <name type="common">Field mustard</name>
    <dbReference type="NCBI Taxonomy" id="3711"/>
    <lineage>
        <taxon>Eukaryota</taxon>
        <taxon>Viridiplantae</taxon>
        <taxon>Streptophyta</taxon>
        <taxon>Embryophyta</taxon>
        <taxon>Tracheophyta</taxon>
        <taxon>Spermatophyta</taxon>
        <taxon>Magnoliopsida</taxon>
        <taxon>eudicotyledons</taxon>
        <taxon>Gunneridae</taxon>
        <taxon>Pentapetalae</taxon>
        <taxon>rosids</taxon>
        <taxon>malvids</taxon>
        <taxon>Brassicales</taxon>
        <taxon>Brassicaceae</taxon>
        <taxon>Brassiceae</taxon>
        <taxon>Brassica</taxon>
    </lineage>
</organism>
<reference evidence="2" key="3">
    <citation type="submission" date="2023-03" db="UniProtKB">
        <authorList>
            <consortium name="EnsemblPlants"/>
        </authorList>
    </citation>
    <scope>IDENTIFICATION</scope>
    <source>
        <strain evidence="2">cv. Chiifu-401-42</strain>
    </source>
</reference>
<protein>
    <recommendedName>
        <fullName evidence="1">At2g35280-like TPR domain-containing protein</fullName>
    </recommendedName>
</protein>
<dbReference type="InParanoid" id="M4F099"/>
<sequence length="355" mass="42087">MEYFPLLELPEDLQAMVVERVARNSFQDLYRLRASSRSMKALAEMRRVYHYFDVLSFPWGLIMPSQLLKTCYAENNPSTIYVKGVQFFYSYDEQDYGLSLLKRAADAGYERAVYTHAMTQAIFYGDAQYFRRIPRATVDRVGKLVRDAKWGWGLWHTDEFRQIKAMFTSTYVPSFYLCQCANVVDRQCLCLWHIDVTKDDNMCERCFWIKEISLFFRDFEPISLFRDTTDAGYERAVYTHAMTRAIFWGEGKYLSRIPIESLDRIGKLVRSVKWCWGLWQISAAIFRMALFISHILPKFYSCQCGNPVERDCPCLWHIDVTKDDNMCPHCLWLKEIGLFLREFEPVSLYRDTRKW</sequence>